<evidence type="ECO:0000259" key="5">
    <source>
        <dbReference type="SMART" id="SM01332"/>
    </source>
</evidence>
<dbReference type="Pfam" id="PF00134">
    <property type="entry name" value="Cyclin_N"/>
    <property type="match status" value="2"/>
</dbReference>
<dbReference type="AlphaFoldDB" id="A0A448ZCJ6"/>
<keyword evidence="3" id="KW-0131">Cell cycle</keyword>
<feature type="region of interest" description="Disordered" evidence="4">
    <location>
        <begin position="1"/>
        <end position="195"/>
    </location>
</feature>
<dbReference type="SUPFAM" id="SSF47954">
    <property type="entry name" value="Cyclin-like"/>
    <property type="match status" value="3"/>
</dbReference>
<accession>A0A448ZCJ6</accession>
<dbReference type="InterPro" id="IPR048258">
    <property type="entry name" value="Cyclins_cyclin-box"/>
</dbReference>
<feature type="compositionally biased region" description="Basic and acidic residues" evidence="4">
    <location>
        <begin position="215"/>
        <end position="225"/>
    </location>
</feature>
<dbReference type="InterPro" id="IPR006671">
    <property type="entry name" value="Cyclin_N"/>
</dbReference>
<feature type="compositionally biased region" description="Acidic residues" evidence="4">
    <location>
        <begin position="412"/>
        <end position="429"/>
    </location>
</feature>
<keyword evidence="1" id="KW-0132">Cell division</keyword>
<dbReference type="EMBL" id="CAACVS010000236">
    <property type="protein sequence ID" value="VEU39769.1"/>
    <property type="molecule type" value="Genomic_DNA"/>
</dbReference>
<feature type="compositionally biased region" description="Basic residues" evidence="4">
    <location>
        <begin position="1"/>
        <end position="15"/>
    </location>
</feature>
<name>A0A448ZCJ6_9STRA</name>
<reference evidence="6 7" key="1">
    <citation type="submission" date="2019-01" db="EMBL/GenBank/DDBJ databases">
        <authorList>
            <person name="Ferrante I. M."/>
        </authorList>
    </citation>
    <scope>NUCLEOTIDE SEQUENCE [LARGE SCALE GENOMIC DNA]</scope>
    <source>
        <strain evidence="6 7">B856</strain>
    </source>
</reference>
<evidence type="ECO:0000256" key="3">
    <source>
        <dbReference type="ARBA" id="ARBA00023306"/>
    </source>
</evidence>
<dbReference type="PROSITE" id="PS00292">
    <property type="entry name" value="CYCLINS"/>
    <property type="match status" value="1"/>
</dbReference>
<feature type="domain" description="Cyclin C-terminal" evidence="5">
    <location>
        <begin position="502"/>
        <end position="670"/>
    </location>
</feature>
<gene>
    <name evidence="6" type="ORF">PSNMU_V1.4_AUG-EV-PASAV3_0066450</name>
</gene>
<feature type="compositionally biased region" description="Basic residues" evidence="4">
    <location>
        <begin position="157"/>
        <end position="167"/>
    </location>
</feature>
<evidence type="ECO:0000256" key="2">
    <source>
        <dbReference type="ARBA" id="ARBA00023127"/>
    </source>
</evidence>
<keyword evidence="2" id="KW-0195">Cyclin</keyword>
<dbReference type="SMART" id="SM01332">
    <property type="entry name" value="Cyclin_C"/>
    <property type="match status" value="1"/>
</dbReference>
<dbReference type="PANTHER" id="PTHR10177">
    <property type="entry name" value="CYCLINS"/>
    <property type="match status" value="1"/>
</dbReference>
<dbReference type="Gene3D" id="1.10.472.10">
    <property type="entry name" value="Cyclin-like"/>
    <property type="match status" value="2"/>
</dbReference>
<dbReference type="Pfam" id="PF02984">
    <property type="entry name" value="Cyclin_C"/>
    <property type="match status" value="1"/>
</dbReference>
<keyword evidence="7" id="KW-1185">Reference proteome</keyword>
<evidence type="ECO:0000313" key="7">
    <source>
        <dbReference type="Proteomes" id="UP000291116"/>
    </source>
</evidence>
<feature type="region of interest" description="Disordered" evidence="4">
    <location>
        <begin position="215"/>
        <end position="298"/>
    </location>
</feature>
<feature type="compositionally biased region" description="Low complexity" evidence="4">
    <location>
        <begin position="226"/>
        <end position="275"/>
    </location>
</feature>
<dbReference type="InterPro" id="IPR004367">
    <property type="entry name" value="Cyclin_C-dom"/>
</dbReference>
<dbReference type="OrthoDB" id="5590282at2759"/>
<evidence type="ECO:0000256" key="4">
    <source>
        <dbReference type="SAM" id="MobiDB-lite"/>
    </source>
</evidence>
<dbReference type="GO" id="GO:0051301">
    <property type="term" value="P:cell division"/>
    <property type="evidence" value="ECO:0007669"/>
    <property type="project" value="UniProtKB-KW"/>
</dbReference>
<sequence length="683" mass="75096">MDPVPHRRRSSRLRKLGAVASEGNLPPATSHSSSPSPPRTAGRRRTRSTSGARDSGPQPPQPQGRPGTKRRKAARLGVSTDGDAGPSVTTRRRTRSMSRREAQENPPAGVSVTPSPASSSGRTRFGFGGGRLPDGVVDLYNDPGSDADDEGASSSRCRGRTGKRRVFPGRQTDSRPLRDRTHSEGGPFWDPLSPRSLTAEYVRTYGEEHWGLLHGNEHPVLEDPKASASASAGAAAPSRSRGSSRASLASPRPSSSSSSSSSSASASSSSSSALSTWTKGSTRVTPRGDDSEEEYGLTVQCRNIDQDVPAEPQKSAENNLPMSAQPLLTPKMRAILVDWMIELSEHFSFESSTLHLAVTMMDRVLASGHEPWEPVERKKPKPVKKKKKRKVWVRSHKWNDMEYEDDFDYYCETESSEEEEEEEEEDDDDDKTRDTRCYAIPRDRFQLLGATCVWVACKIGETSAPKASDIAYVADHIYSTEQIHRMERRVCNALDFRFTSSPTPHQFLLEFSRASLACCASQGEGSLLPASYAGVALAYRSTFANTVHYLCELGRLPYKPACRNPSLLAAAAVYLARVTLGVPLALEARADGRTASGPCPERGRERGRGRGSFYWTPTLEHYTGYGMDDLEETVRELHRYQAAAETSSLKATFNKYKTRKHDRVALKTVVRPEDLGFPKRDAG</sequence>
<dbReference type="InterPro" id="IPR039361">
    <property type="entry name" value="Cyclin"/>
</dbReference>
<dbReference type="Proteomes" id="UP000291116">
    <property type="component" value="Unassembled WGS sequence"/>
</dbReference>
<evidence type="ECO:0000313" key="6">
    <source>
        <dbReference type="EMBL" id="VEU39769.1"/>
    </source>
</evidence>
<feature type="region of interest" description="Disordered" evidence="4">
    <location>
        <begin position="412"/>
        <end position="433"/>
    </location>
</feature>
<organism evidence="6 7">
    <name type="scientific">Pseudo-nitzschia multistriata</name>
    <dbReference type="NCBI Taxonomy" id="183589"/>
    <lineage>
        <taxon>Eukaryota</taxon>
        <taxon>Sar</taxon>
        <taxon>Stramenopiles</taxon>
        <taxon>Ochrophyta</taxon>
        <taxon>Bacillariophyta</taxon>
        <taxon>Bacillariophyceae</taxon>
        <taxon>Bacillariophycidae</taxon>
        <taxon>Bacillariales</taxon>
        <taxon>Bacillariaceae</taxon>
        <taxon>Pseudo-nitzschia</taxon>
    </lineage>
</organism>
<evidence type="ECO:0000256" key="1">
    <source>
        <dbReference type="ARBA" id="ARBA00022618"/>
    </source>
</evidence>
<feature type="compositionally biased region" description="Basic and acidic residues" evidence="4">
    <location>
        <begin position="172"/>
        <end position="183"/>
    </location>
</feature>
<dbReference type="InterPro" id="IPR036915">
    <property type="entry name" value="Cyclin-like_sf"/>
</dbReference>
<protein>
    <recommendedName>
        <fullName evidence="5">Cyclin C-terminal domain-containing protein</fullName>
    </recommendedName>
</protein>
<proteinExistence type="predicted"/>